<dbReference type="InterPro" id="IPR035969">
    <property type="entry name" value="Rab-GAP_TBC_sf"/>
</dbReference>
<dbReference type="GO" id="GO:0005096">
    <property type="term" value="F:GTPase activator activity"/>
    <property type="evidence" value="ECO:0007669"/>
    <property type="project" value="TreeGrafter"/>
</dbReference>
<feature type="non-terminal residue" evidence="5">
    <location>
        <position position="1"/>
    </location>
</feature>
<dbReference type="Pfam" id="PF00566">
    <property type="entry name" value="RabGAP-TBC"/>
    <property type="match status" value="1"/>
</dbReference>
<reference evidence="5 6" key="1">
    <citation type="submission" date="2020-02" db="EMBL/GenBank/DDBJ databases">
        <title>Bird 10,000 Genomes (B10K) Project - Family phase.</title>
        <authorList>
            <person name="Zhang G."/>
        </authorList>
    </citation>
    <scope>NUCLEOTIDE SEQUENCE [LARGE SCALE GENOMIC DNA]</scope>
    <source>
        <strain evidence="5">B10K-DU-006-06</strain>
    </source>
</reference>
<dbReference type="EMBL" id="VWYH01005286">
    <property type="protein sequence ID" value="NXW88213.1"/>
    <property type="molecule type" value="Genomic_DNA"/>
</dbReference>
<dbReference type="SUPFAM" id="SSF47923">
    <property type="entry name" value="Ypt/Rab-GAP domain of gyp1p"/>
    <property type="match status" value="2"/>
</dbReference>
<feature type="domain" description="Rab-GAP TBC" evidence="4">
    <location>
        <begin position="7"/>
        <end position="192"/>
    </location>
</feature>
<accession>A0A7L4FQ30</accession>
<protein>
    <submittedName>
        <fullName evidence="5">EVI5L protein</fullName>
    </submittedName>
</protein>
<keyword evidence="2 3" id="KW-0175">Coiled coil</keyword>
<dbReference type="GO" id="GO:0031267">
    <property type="term" value="F:small GTPase binding"/>
    <property type="evidence" value="ECO:0007669"/>
    <property type="project" value="UniProtKB-ARBA"/>
</dbReference>
<comment type="caution">
    <text evidence="5">The sequence shown here is derived from an EMBL/GenBank/DDBJ whole genome shotgun (WGS) entry which is preliminary data.</text>
</comment>
<proteinExistence type="predicted"/>
<gene>
    <name evidence="5" type="primary">Evi5l</name>
    <name evidence="5" type="ORF">ALOBEC_R03080</name>
</gene>
<dbReference type="InterPro" id="IPR050302">
    <property type="entry name" value="Rab_GAP_TBC_domain"/>
</dbReference>
<keyword evidence="1" id="KW-0597">Phosphoprotein</keyword>
<dbReference type="PANTHER" id="PTHR47219:SF12">
    <property type="entry name" value="ECOTROPIC VIRAL INTEGRATION SITE 5 LIKE"/>
    <property type="match status" value="1"/>
</dbReference>
<evidence type="ECO:0000256" key="3">
    <source>
        <dbReference type="SAM" id="Coils"/>
    </source>
</evidence>
<evidence type="ECO:0000313" key="5">
    <source>
        <dbReference type="EMBL" id="NXW88213.1"/>
    </source>
</evidence>
<dbReference type="SMART" id="SM00164">
    <property type="entry name" value="TBC"/>
    <property type="match status" value="1"/>
</dbReference>
<dbReference type="FunFam" id="1.10.472.80:FF:000002">
    <property type="entry name" value="Ecotropic viral integration site 5"/>
    <property type="match status" value="1"/>
</dbReference>
<organism evidence="5 6">
    <name type="scientific">Pampusana beccarii</name>
    <name type="common">Western bronze ground-dove</name>
    <dbReference type="NCBI Taxonomy" id="2953425"/>
    <lineage>
        <taxon>Eukaryota</taxon>
        <taxon>Metazoa</taxon>
        <taxon>Chordata</taxon>
        <taxon>Craniata</taxon>
        <taxon>Vertebrata</taxon>
        <taxon>Euteleostomi</taxon>
        <taxon>Archelosauria</taxon>
        <taxon>Archosauria</taxon>
        <taxon>Dinosauria</taxon>
        <taxon>Saurischia</taxon>
        <taxon>Theropoda</taxon>
        <taxon>Coelurosauria</taxon>
        <taxon>Aves</taxon>
        <taxon>Neognathae</taxon>
        <taxon>Neoaves</taxon>
        <taxon>Columbimorphae</taxon>
        <taxon>Columbiformes</taxon>
        <taxon>Columbidae</taxon>
        <taxon>Pampusana</taxon>
    </lineage>
</organism>
<dbReference type="InterPro" id="IPR000195">
    <property type="entry name" value="Rab-GAP-TBC_dom"/>
</dbReference>
<dbReference type="PANTHER" id="PTHR47219">
    <property type="entry name" value="RAB GTPASE-ACTIVATING PROTEIN 1-LIKE"/>
    <property type="match status" value="1"/>
</dbReference>
<sequence length="308" mass="36114">QELIRKGIPHHFRAIVWQLLCSATDMPVKNQYSELLKMSSPCEKLIRRDIARTYPEHEFFKGQDSLGQEVLFNVMKAYSLVDREVGYCQGSAFIVGLLLMQMPEEEAFCVFVRLMQEYRLRELFKPSMAELGLCIYQFEYLLQEQLPELNVHFRSQSFLTSMYASSWFLTLFLTTFPLPVATRVFDIFMYEGLEIVFRVGLALLQFNQAELVQLDMEGMSQFFQKVIPHQFDSCPDKLILKASQVKFNAKKMKRLEKEYAAIKNKEMEEQIEIKRLRTENRLLKQRIETLEKESAALADRLIQVASKI</sequence>
<feature type="non-terminal residue" evidence="5">
    <location>
        <position position="308"/>
    </location>
</feature>
<dbReference type="PROSITE" id="PS50086">
    <property type="entry name" value="TBC_RABGAP"/>
    <property type="match status" value="1"/>
</dbReference>
<feature type="coiled-coil region" evidence="3">
    <location>
        <begin position="245"/>
        <end position="300"/>
    </location>
</feature>
<evidence type="ECO:0000313" key="6">
    <source>
        <dbReference type="Proteomes" id="UP000541332"/>
    </source>
</evidence>
<dbReference type="Gene3D" id="1.10.472.80">
    <property type="entry name" value="Ypt/Rab-GAP domain of gyp1p, domain 3"/>
    <property type="match status" value="1"/>
</dbReference>
<keyword evidence="6" id="KW-1185">Reference proteome</keyword>
<dbReference type="FunFam" id="1.10.8.270:FF:000003">
    <property type="entry name" value="Ecotropic viral integration site 5"/>
    <property type="match status" value="1"/>
</dbReference>
<evidence type="ECO:0000256" key="1">
    <source>
        <dbReference type="ARBA" id="ARBA00022553"/>
    </source>
</evidence>
<dbReference type="Proteomes" id="UP000541332">
    <property type="component" value="Unassembled WGS sequence"/>
</dbReference>
<evidence type="ECO:0000259" key="4">
    <source>
        <dbReference type="PROSITE" id="PS50086"/>
    </source>
</evidence>
<dbReference type="OrthoDB" id="295078at2759"/>
<dbReference type="Gene3D" id="1.10.8.270">
    <property type="entry name" value="putative rabgap domain of human tbc1 domain family member 14 like domains"/>
    <property type="match status" value="1"/>
</dbReference>
<dbReference type="Gene3D" id="1.10.10.750">
    <property type="entry name" value="Ypt/Rab-GAP domain of gyp1p, domain 1"/>
    <property type="match status" value="1"/>
</dbReference>
<dbReference type="AlphaFoldDB" id="A0A7L4FQ30"/>
<evidence type="ECO:0000256" key="2">
    <source>
        <dbReference type="ARBA" id="ARBA00023054"/>
    </source>
</evidence>
<name>A0A7L4FQ30_9COLU</name>